<organism evidence="1 2">
    <name type="scientific">Cyclospora cayetanensis</name>
    <dbReference type="NCBI Taxonomy" id="88456"/>
    <lineage>
        <taxon>Eukaryota</taxon>
        <taxon>Sar</taxon>
        <taxon>Alveolata</taxon>
        <taxon>Apicomplexa</taxon>
        <taxon>Conoidasida</taxon>
        <taxon>Coccidia</taxon>
        <taxon>Eucoccidiorida</taxon>
        <taxon>Eimeriorina</taxon>
        <taxon>Eimeriidae</taxon>
        <taxon>Cyclospora</taxon>
    </lineage>
</organism>
<dbReference type="EMBL" id="JROU02001678">
    <property type="protein sequence ID" value="OEH75613.1"/>
    <property type="molecule type" value="Genomic_DNA"/>
</dbReference>
<proteinExistence type="predicted"/>
<reference evidence="1 2" key="1">
    <citation type="journal article" date="2016" name="BMC Genomics">
        <title>Comparative genomics reveals Cyclospora cayetanensis possesses coccidia-like metabolism and invasion components but unique surface antigens.</title>
        <authorList>
            <person name="Liu S."/>
            <person name="Wang L."/>
            <person name="Zheng H."/>
            <person name="Xu Z."/>
            <person name="Roellig D.M."/>
            <person name="Li N."/>
            <person name="Frace M.A."/>
            <person name="Tang K."/>
            <person name="Arrowood M.J."/>
            <person name="Moss D.M."/>
            <person name="Zhang L."/>
            <person name="Feng Y."/>
            <person name="Xiao L."/>
        </authorList>
    </citation>
    <scope>NUCLEOTIDE SEQUENCE [LARGE SCALE GENOMIC DNA]</scope>
    <source>
        <strain evidence="1 2">CHN_HEN01</strain>
    </source>
</reference>
<dbReference type="VEuPathDB" id="ToxoDB:cyc_02095"/>
<name>A0A1D3CWN9_9EIME</name>
<gene>
    <name evidence="1" type="ORF">cyc_02095</name>
</gene>
<protein>
    <submittedName>
        <fullName evidence="1">Uncharacterized protein</fullName>
    </submittedName>
</protein>
<dbReference type="Proteomes" id="UP000095192">
    <property type="component" value="Unassembled WGS sequence"/>
</dbReference>
<dbReference type="GeneID" id="34618993"/>
<evidence type="ECO:0000313" key="1">
    <source>
        <dbReference type="EMBL" id="OEH75613.1"/>
    </source>
</evidence>
<comment type="caution">
    <text evidence="1">The sequence shown here is derived from an EMBL/GenBank/DDBJ whole genome shotgun (WGS) entry which is preliminary data.</text>
</comment>
<accession>A0A1D3CWN9</accession>
<sequence length="385" mass="40960">MTGRNYVLQRAAVVASLSAQASCACANREASRGMIAAAATTSSRFAPRVRFQGRHAVPPLEVQLASAFSETRTLVKLATASAARTWRGFASAAAAITHSPEDERPQASRRRQNRAEQRPRKNAAVAHLEESANSESESVPDASQAAGSETPSPAGADKQQQQQKTPAAPEATAEGKRQKQQARKLEATSARSKKQVESLQSKSVPGGAAGASVSGAPVSKEGEDSFKKGAAVESSPLSPEAPRDAATQAGSNASEARPLGRVSVYDSFCAMSEATAEPSLKEALGRFVEAAREQSRRTGALAWSTFQGWPPRSRIRVGDEHSKFGPLGREVFLFNRQLAGGVLEPCLAISCDKRCVLLLNEAEFKALVSLLPWIKQELAETKKLL</sequence>
<evidence type="ECO:0000313" key="2">
    <source>
        <dbReference type="Proteomes" id="UP000095192"/>
    </source>
</evidence>
<dbReference type="OrthoDB" id="360604at2759"/>
<dbReference type="PROSITE" id="PS51257">
    <property type="entry name" value="PROKAR_LIPOPROTEIN"/>
    <property type="match status" value="1"/>
</dbReference>
<keyword evidence="2" id="KW-1185">Reference proteome</keyword>
<dbReference type="AlphaFoldDB" id="A0A1D3CWN9"/>
<dbReference type="VEuPathDB" id="ToxoDB:LOC34618993"/>